<dbReference type="PANTHER" id="PTHR11635">
    <property type="entry name" value="CAMP-DEPENDENT PROTEIN KINASE REGULATORY CHAIN"/>
    <property type="match status" value="1"/>
</dbReference>
<dbReference type="InterPro" id="IPR018488">
    <property type="entry name" value="cNMP-bd_CS"/>
</dbReference>
<dbReference type="PROSITE" id="PS50042">
    <property type="entry name" value="CNMP_BINDING_3"/>
    <property type="match status" value="4"/>
</dbReference>
<dbReference type="GO" id="GO:0030552">
    <property type="term" value="F:cAMP binding"/>
    <property type="evidence" value="ECO:0007669"/>
    <property type="project" value="TreeGrafter"/>
</dbReference>
<feature type="domain" description="Cyclic nucleotide-binding" evidence="3">
    <location>
        <begin position="52"/>
        <end position="173"/>
    </location>
</feature>
<evidence type="ECO:0000256" key="2">
    <source>
        <dbReference type="SAM" id="MobiDB-lite"/>
    </source>
</evidence>
<feature type="compositionally biased region" description="Basic residues" evidence="2">
    <location>
        <begin position="1207"/>
        <end position="1225"/>
    </location>
</feature>
<name>A0A8K1CQG9_PYTOL</name>
<feature type="compositionally biased region" description="Polar residues" evidence="2">
    <location>
        <begin position="1290"/>
        <end position="1304"/>
    </location>
</feature>
<dbReference type="Proteomes" id="UP000794436">
    <property type="component" value="Unassembled WGS sequence"/>
</dbReference>
<dbReference type="GO" id="GO:0005829">
    <property type="term" value="C:cytosol"/>
    <property type="evidence" value="ECO:0007669"/>
    <property type="project" value="TreeGrafter"/>
</dbReference>
<comment type="caution">
    <text evidence="4">The sequence shown here is derived from an EMBL/GenBank/DDBJ whole genome shotgun (WGS) entry which is preliminary data.</text>
</comment>
<dbReference type="CDD" id="cd00038">
    <property type="entry name" value="CAP_ED"/>
    <property type="match status" value="3"/>
</dbReference>
<sequence>MSGTSSPRAAAHILKPSGSTGLVEHDRKRRIVRLVPILAQAIKEQHCSDDALLRALRIVAFADGEYIYSQGQAERDLYIIEEGKVLITQRRATATVTDPNQPQKLMMLLPGRTRRRSVQDADMEIQLQTHYQFEYFGEMEAIQHKPRRFNAVASGGVNCLVLCEADYVGLLAPLHSLFLDRYLLRAHCVLEKHRLFKDFTPAQRQYLIDRCTHQTFQDGEVICQIGEHDDRYFILAAGEAHVVLDEPPPPLVVPSRSRSNSMEAMSIIPDQETQVPTPQPVVVAHKTPFQGFGEMGLLEKSRTARVVAVAETTTDGLVRCLVLTRRDYIAVSQLHGATIDVEAEALLSTTLREEWSLVVNARNLHLSNPHVAHYLVLFIRKFKSAYNQKFVGRTMYLDFLRRLHNESVIGEDFEFLMNRITWDSPTSSLSIIRSEIRRVLSLPPPQRNAAEISCIARLVEPTAFIDKFDRPPNVDKFKLARHLARFLEFVQIAKDAYLFRQGKIESRAFVILRGSINIVNEDVSAVNGVKHYEVIATLPAGASFGELSLVTRLPRSATAMAAVETDLMMLGREQLQQIASTIPGVSVQQMMVERAEFLSRLSFLKGSDFSQCIRVAHDLQECVYEPRHLFLQESTHLRTLYIVKSGEIAVFLKRTLSGATSPNIATLTTGSSKTVLSKPGTRIVRRRDFLELNLLRFEARLQDLASLKQSQSTISGTARNIAVQWVDPPRYVDERELDVLIRSLSAREIAMTSLEPDLNISRVCPSGCFALQEVVSGDLEATVIKSVFEYDPDATPNGTRNGNSVAYADGGQFTHQTEYVRTRKMGYSNTTGRDPRDEDDCMLDAYASPIESAFRAVLCHFASARVFFKRLTLVFTIADDNSVLLTSAEAIDMWPSDGGAQPTASLLEKASYEPKDRKPKKKKDTTQLSKPAHQHHYRVCRQCRAPVELDLSNELLRCQAMLRSVLAKYQTLSERNILSEKVNADIQAQHAHDAERIQELQRELEVTRQESQQRSSEVSHLTTETALLQEKLIITECEIEMVRHEKEEAETRVLEAEHQLAVRFRELQAKEETKEQELKAQELDVHVKLVQLERELRRAHAQLRQVQRQKEEISAECDELRVQWRFVCRKLTDVRENGVNPPRRIAGGYNSYPSPSIENVDHVIKWIVDYEAKKTVIESQKKSIGKRLKMKLELMRLLDSGRLSASPRRRASRSPRRRSPSRRITRYGGHSEDEYSPTKKHSRLETRKESQEETLVHTAIRLGSLSSPTSSPEPRTASAFHQLALLVSSKHAQNESTRSNTEPK</sequence>
<evidence type="ECO:0000313" key="4">
    <source>
        <dbReference type="EMBL" id="TMW66792.1"/>
    </source>
</evidence>
<feature type="region of interest" description="Disordered" evidence="2">
    <location>
        <begin position="1203"/>
        <end position="1304"/>
    </location>
</feature>
<dbReference type="PANTHER" id="PTHR11635:SF166">
    <property type="entry name" value="CYCLIC NUCLEOTIDE-BINDING DOMAIN-CONTAINING PROTEIN"/>
    <property type="match status" value="1"/>
</dbReference>
<evidence type="ECO:0000313" key="5">
    <source>
        <dbReference type="Proteomes" id="UP000794436"/>
    </source>
</evidence>
<dbReference type="SMART" id="SM00100">
    <property type="entry name" value="cNMP"/>
    <property type="match status" value="3"/>
</dbReference>
<reference evidence="4" key="1">
    <citation type="submission" date="2019-03" db="EMBL/GenBank/DDBJ databases">
        <title>Long read genome sequence of the mycoparasitic Pythium oligandrum ATCC 38472 isolated from sugarbeet rhizosphere.</title>
        <authorList>
            <person name="Gaulin E."/>
        </authorList>
    </citation>
    <scope>NUCLEOTIDE SEQUENCE</scope>
    <source>
        <strain evidence="4">ATCC 38472_TT</strain>
    </source>
</reference>
<feature type="domain" description="Cyclic nucleotide-binding" evidence="3">
    <location>
        <begin position="483"/>
        <end position="578"/>
    </location>
</feature>
<feature type="domain" description="Cyclic nucleotide-binding" evidence="3">
    <location>
        <begin position="603"/>
        <end position="671"/>
    </location>
</feature>
<dbReference type="GO" id="GO:0004862">
    <property type="term" value="F:cAMP-dependent protein kinase inhibitor activity"/>
    <property type="evidence" value="ECO:0007669"/>
    <property type="project" value="TreeGrafter"/>
</dbReference>
<feature type="region of interest" description="Disordered" evidence="2">
    <location>
        <begin position="910"/>
        <end position="931"/>
    </location>
</feature>
<dbReference type="PROSITE" id="PS00889">
    <property type="entry name" value="CNMP_BINDING_2"/>
    <property type="match status" value="1"/>
</dbReference>
<feature type="coiled-coil region" evidence="1">
    <location>
        <begin position="983"/>
        <end position="1123"/>
    </location>
</feature>
<dbReference type="EMBL" id="SPLM01000007">
    <property type="protein sequence ID" value="TMW66792.1"/>
    <property type="molecule type" value="Genomic_DNA"/>
</dbReference>
<accession>A0A8K1CQG9</accession>
<dbReference type="InterPro" id="IPR000595">
    <property type="entry name" value="cNMP-bd_dom"/>
</dbReference>
<keyword evidence="1" id="KW-0175">Coiled coil</keyword>
<proteinExistence type="predicted"/>
<protein>
    <recommendedName>
        <fullName evidence="3">Cyclic nucleotide-binding domain-containing protein</fullName>
    </recommendedName>
</protein>
<feature type="domain" description="Cyclic nucleotide-binding" evidence="3">
    <location>
        <begin position="195"/>
        <end position="328"/>
    </location>
</feature>
<dbReference type="InterPro" id="IPR050503">
    <property type="entry name" value="cAMP-dep_PK_reg_su-like"/>
</dbReference>
<dbReference type="InterPro" id="IPR014710">
    <property type="entry name" value="RmlC-like_jellyroll"/>
</dbReference>
<keyword evidence="5" id="KW-1185">Reference proteome</keyword>
<dbReference type="Gene3D" id="2.60.120.10">
    <property type="entry name" value="Jelly Rolls"/>
    <property type="match status" value="4"/>
</dbReference>
<feature type="compositionally biased region" description="Polar residues" evidence="2">
    <location>
        <begin position="1264"/>
        <end position="1273"/>
    </location>
</feature>
<dbReference type="Pfam" id="PF00027">
    <property type="entry name" value="cNMP_binding"/>
    <property type="match status" value="1"/>
</dbReference>
<dbReference type="InterPro" id="IPR018490">
    <property type="entry name" value="cNMP-bd_dom_sf"/>
</dbReference>
<dbReference type="GO" id="GO:0034236">
    <property type="term" value="F:protein kinase A catalytic subunit binding"/>
    <property type="evidence" value="ECO:0007669"/>
    <property type="project" value="TreeGrafter"/>
</dbReference>
<dbReference type="OrthoDB" id="166212at2759"/>
<feature type="compositionally biased region" description="Basic and acidic residues" evidence="2">
    <location>
        <begin position="1229"/>
        <end position="1255"/>
    </location>
</feature>
<dbReference type="GO" id="GO:0005952">
    <property type="term" value="C:cAMP-dependent protein kinase complex"/>
    <property type="evidence" value="ECO:0007669"/>
    <property type="project" value="InterPro"/>
</dbReference>
<dbReference type="SUPFAM" id="SSF51206">
    <property type="entry name" value="cAMP-binding domain-like"/>
    <property type="match status" value="4"/>
</dbReference>
<organism evidence="4 5">
    <name type="scientific">Pythium oligandrum</name>
    <name type="common">Mycoparasitic fungus</name>
    <dbReference type="NCBI Taxonomy" id="41045"/>
    <lineage>
        <taxon>Eukaryota</taxon>
        <taxon>Sar</taxon>
        <taxon>Stramenopiles</taxon>
        <taxon>Oomycota</taxon>
        <taxon>Peronosporomycetes</taxon>
        <taxon>Pythiales</taxon>
        <taxon>Pythiaceae</taxon>
        <taxon>Pythium</taxon>
    </lineage>
</organism>
<evidence type="ECO:0000259" key="3">
    <source>
        <dbReference type="PROSITE" id="PS50042"/>
    </source>
</evidence>
<evidence type="ECO:0000256" key="1">
    <source>
        <dbReference type="SAM" id="Coils"/>
    </source>
</evidence>
<gene>
    <name evidence="4" type="ORF">Poli38472_014104</name>
</gene>